<dbReference type="Gene3D" id="3.40.50.920">
    <property type="match status" value="1"/>
</dbReference>
<evidence type="ECO:0000313" key="4">
    <source>
        <dbReference type="EMBL" id="TDH64427.1"/>
    </source>
</evidence>
<dbReference type="GO" id="GO:0004802">
    <property type="term" value="F:transketolase activity"/>
    <property type="evidence" value="ECO:0007669"/>
    <property type="project" value="TreeGrafter"/>
</dbReference>
<proteinExistence type="predicted"/>
<name>A0A4R5QP14_9PROT</name>
<organism evidence="4 5">
    <name type="scientific">Dankookia rubra</name>
    <dbReference type="NCBI Taxonomy" id="1442381"/>
    <lineage>
        <taxon>Bacteria</taxon>
        <taxon>Pseudomonadati</taxon>
        <taxon>Pseudomonadota</taxon>
        <taxon>Alphaproteobacteria</taxon>
        <taxon>Acetobacterales</taxon>
        <taxon>Roseomonadaceae</taxon>
        <taxon>Dankookia</taxon>
    </lineage>
</organism>
<accession>A0A4R5QP14</accession>
<feature type="domain" description="Transketolase-like C-terminal" evidence="3">
    <location>
        <begin position="9"/>
        <end position="108"/>
    </location>
</feature>
<dbReference type="OrthoDB" id="8732661at2"/>
<reference evidence="4 5" key="1">
    <citation type="journal article" date="2016" name="J. Microbiol.">
        <title>Dankookia rubra gen. nov., sp. nov., an alphaproteobacterium isolated from sediment of a shallow stream.</title>
        <authorList>
            <person name="Kim W.H."/>
            <person name="Kim D.H."/>
            <person name="Kang K."/>
            <person name="Ahn T.Y."/>
        </authorList>
    </citation>
    <scope>NUCLEOTIDE SEQUENCE [LARGE SCALE GENOMIC DNA]</scope>
    <source>
        <strain evidence="4 5">JCM30602</strain>
    </source>
</reference>
<protein>
    <recommendedName>
        <fullName evidence="3">Transketolase-like C-terminal domain-containing protein</fullName>
    </recommendedName>
</protein>
<dbReference type="Proteomes" id="UP000295096">
    <property type="component" value="Unassembled WGS sequence"/>
</dbReference>
<dbReference type="EMBL" id="SMSJ01000001">
    <property type="protein sequence ID" value="TDH64427.1"/>
    <property type="molecule type" value="Genomic_DNA"/>
</dbReference>
<sequence>MAKADRGLRVATIVVTSTKIAMAMQARAILAEVGTAVAVVSMPCWAVLEWQDSAYRRAVLGTAPRIGMKAAMRLSRNRRIGHDGAFIVMSDLRASGAEDDLWRHFGITAKAIAATVREQCPQ</sequence>
<dbReference type="PANTHER" id="PTHR43522:SF2">
    <property type="entry name" value="TRANSKETOLASE 1-RELATED"/>
    <property type="match status" value="1"/>
</dbReference>
<dbReference type="PANTHER" id="PTHR43522">
    <property type="entry name" value="TRANSKETOLASE"/>
    <property type="match status" value="1"/>
</dbReference>
<gene>
    <name evidence="4" type="ORF">E2C06_00330</name>
</gene>
<dbReference type="RefSeq" id="WP_133286583.1">
    <property type="nucleotide sequence ID" value="NZ_SMSJ01000001.1"/>
</dbReference>
<dbReference type="Pfam" id="PF22613">
    <property type="entry name" value="Transketolase_C_1"/>
    <property type="match status" value="1"/>
</dbReference>
<evidence type="ECO:0000259" key="3">
    <source>
        <dbReference type="Pfam" id="PF22613"/>
    </source>
</evidence>
<dbReference type="GO" id="GO:0046872">
    <property type="term" value="F:metal ion binding"/>
    <property type="evidence" value="ECO:0007669"/>
    <property type="project" value="UniProtKB-KW"/>
</dbReference>
<dbReference type="GO" id="GO:0006098">
    <property type="term" value="P:pentose-phosphate shunt"/>
    <property type="evidence" value="ECO:0007669"/>
    <property type="project" value="TreeGrafter"/>
</dbReference>
<dbReference type="InterPro" id="IPR055152">
    <property type="entry name" value="Transketolase-like_C_2"/>
</dbReference>
<comment type="caution">
    <text evidence="4">The sequence shown here is derived from an EMBL/GenBank/DDBJ whole genome shotgun (WGS) entry which is preliminary data.</text>
</comment>
<keyword evidence="2" id="KW-0460">Magnesium</keyword>
<evidence type="ECO:0000256" key="2">
    <source>
        <dbReference type="ARBA" id="ARBA00022842"/>
    </source>
</evidence>
<keyword evidence="1" id="KW-0479">Metal-binding</keyword>
<dbReference type="SUPFAM" id="SSF52922">
    <property type="entry name" value="TK C-terminal domain-like"/>
    <property type="match status" value="1"/>
</dbReference>
<dbReference type="GO" id="GO:0005829">
    <property type="term" value="C:cytosol"/>
    <property type="evidence" value="ECO:0007669"/>
    <property type="project" value="TreeGrafter"/>
</dbReference>
<dbReference type="InterPro" id="IPR033247">
    <property type="entry name" value="Transketolase_fam"/>
</dbReference>
<evidence type="ECO:0000313" key="5">
    <source>
        <dbReference type="Proteomes" id="UP000295096"/>
    </source>
</evidence>
<keyword evidence="5" id="KW-1185">Reference proteome</keyword>
<evidence type="ECO:0000256" key="1">
    <source>
        <dbReference type="ARBA" id="ARBA00022723"/>
    </source>
</evidence>
<dbReference type="InterPro" id="IPR009014">
    <property type="entry name" value="Transketo_C/PFOR_II"/>
</dbReference>
<dbReference type="AlphaFoldDB" id="A0A4R5QP14"/>